<reference evidence="1" key="2">
    <citation type="submission" date="2020-03" db="EMBL/GenBank/DDBJ databases">
        <title>The second near-complete assembly of the hexaploid bread wheat (Triticum aestivum) genome.</title>
        <authorList>
            <person name="Zimin A.V."/>
            <person name="Puiu D."/>
            <person name="Shumante A."/>
            <person name="Alonge M."/>
            <person name="Salzberg S.L."/>
        </authorList>
    </citation>
    <scope>NUCLEOTIDE SEQUENCE</scope>
    <source>
        <tissue evidence="1">Leaf</tissue>
    </source>
</reference>
<name>A0A9R1KHD9_WHEAT</name>
<reference evidence="1" key="1">
    <citation type="journal article" date="2017" name="Gigascience">
        <title>The first near-complete assembly of the hexaploid bread wheat genome, Triticum aestivum.</title>
        <authorList>
            <person name="Zimin A.V."/>
            <person name="Puiu D."/>
            <person name="Hall R."/>
            <person name="Kingan S."/>
            <person name="Clavijo B.J."/>
            <person name="Salzberg S.L."/>
        </authorList>
    </citation>
    <scope>NUCLEOTIDE SEQUENCE</scope>
    <source>
        <tissue evidence="1">Leaf</tissue>
    </source>
</reference>
<organism evidence="1">
    <name type="scientific">Triticum aestivum</name>
    <name type="common">Wheat</name>
    <dbReference type="NCBI Taxonomy" id="4565"/>
    <lineage>
        <taxon>Eukaryota</taxon>
        <taxon>Viridiplantae</taxon>
        <taxon>Streptophyta</taxon>
        <taxon>Embryophyta</taxon>
        <taxon>Tracheophyta</taxon>
        <taxon>Spermatophyta</taxon>
        <taxon>Magnoliopsida</taxon>
        <taxon>Liliopsida</taxon>
        <taxon>Poales</taxon>
        <taxon>Poaceae</taxon>
        <taxon>BOP clade</taxon>
        <taxon>Pooideae</taxon>
        <taxon>Triticodae</taxon>
        <taxon>Triticeae</taxon>
        <taxon>Triticinae</taxon>
        <taxon>Triticum</taxon>
    </lineage>
</organism>
<dbReference type="PANTHER" id="PTHR46085">
    <property type="entry name" value="ARFGAP/RECO-RELATED"/>
    <property type="match status" value="1"/>
</dbReference>
<dbReference type="OrthoDB" id="6036at2759"/>
<dbReference type="AlphaFoldDB" id="A0A9R1KHD9"/>
<dbReference type="Proteomes" id="UP000815260">
    <property type="component" value="Chromosome 4D"/>
</dbReference>
<evidence type="ECO:0000313" key="1">
    <source>
        <dbReference type="EMBL" id="KAF7054010.1"/>
    </source>
</evidence>
<feature type="non-terminal residue" evidence="1">
    <location>
        <position position="1"/>
    </location>
</feature>
<protein>
    <submittedName>
        <fullName evidence="1">Uncharacterized protein</fullName>
    </submittedName>
</protein>
<dbReference type="EMBL" id="CM022222">
    <property type="protein sequence ID" value="KAF7054010.1"/>
    <property type="molecule type" value="Genomic_DNA"/>
</dbReference>
<dbReference type="GO" id="GO:0005096">
    <property type="term" value="F:GTPase activator activity"/>
    <property type="evidence" value="ECO:0007669"/>
    <property type="project" value="InterPro"/>
</dbReference>
<dbReference type="PANTHER" id="PTHR46085:SF4">
    <property type="entry name" value="ADP-RIBOSYLATION FACTOR GTPASE-ACTIVATING PROTEIN AGD14-RELATED"/>
    <property type="match status" value="1"/>
</dbReference>
<accession>A0A9R1KHD9</accession>
<proteinExistence type="predicted"/>
<comment type="caution">
    <text evidence="1">The sequence shown here is derived from an EMBL/GenBank/DDBJ whole genome shotgun (WGS) entry which is preliminary data.</text>
</comment>
<sequence>DELALSASFAPFLEPSPISDVPSGKPFADQIVLNPFDLPFGTDSEATNLFMDMSTLQAALPNLPISFLDGLPESWFSNNTSTYVPSGSHGGLTCLVEQAPNSPLRNITLSTVSTGNPFA</sequence>
<gene>
    <name evidence="1" type="ORF">CFC21_061786</name>
</gene>
<dbReference type="InterPro" id="IPR044820">
    <property type="entry name" value="AGD14-like"/>
</dbReference>